<feature type="transmembrane region" description="Helical" evidence="1">
    <location>
        <begin position="133"/>
        <end position="153"/>
    </location>
</feature>
<evidence type="ECO:0000313" key="2">
    <source>
        <dbReference type="EMBL" id="MSS64814.1"/>
    </source>
</evidence>
<proteinExistence type="predicted"/>
<comment type="caution">
    <text evidence="2">The sequence shown here is derived from an EMBL/GenBank/DDBJ whole genome shotgun (WGS) entry which is preliminary data.</text>
</comment>
<dbReference type="Proteomes" id="UP000482209">
    <property type="component" value="Unassembled WGS sequence"/>
</dbReference>
<gene>
    <name evidence="2" type="ORF">FYJ58_13205</name>
</gene>
<keyword evidence="1" id="KW-0812">Transmembrane</keyword>
<feature type="transmembrane region" description="Helical" evidence="1">
    <location>
        <begin position="37"/>
        <end position="58"/>
    </location>
</feature>
<feature type="transmembrane region" description="Helical" evidence="1">
    <location>
        <begin position="6"/>
        <end position="25"/>
    </location>
</feature>
<reference evidence="2 3" key="1">
    <citation type="submission" date="2019-08" db="EMBL/GenBank/DDBJ databases">
        <title>In-depth cultivation of the pig gut microbiome towards novel bacterial diversity and tailored functional studies.</title>
        <authorList>
            <person name="Wylensek D."/>
            <person name="Hitch T.C.A."/>
            <person name="Clavel T."/>
        </authorList>
    </citation>
    <scope>NUCLEOTIDE SEQUENCE [LARGE SCALE GENOMIC DNA]</scope>
    <source>
        <strain evidence="2 3">WCA-693-APC-MOT-I</strain>
    </source>
</reference>
<evidence type="ECO:0000256" key="1">
    <source>
        <dbReference type="SAM" id="Phobius"/>
    </source>
</evidence>
<dbReference type="EMBL" id="VUMT01000030">
    <property type="protein sequence ID" value="MSS64814.1"/>
    <property type="molecule type" value="Genomic_DNA"/>
</dbReference>
<keyword evidence="1" id="KW-0472">Membrane</keyword>
<feature type="transmembrane region" description="Helical" evidence="1">
    <location>
        <begin position="165"/>
        <end position="187"/>
    </location>
</feature>
<protein>
    <submittedName>
        <fullName evidence="2">Nucleoside recognition protein</fullName>
    </submittedName>
</protein>
<dbReference type="AlphaFoldDB" id="A0A6L5Y1M3"/>
<feature type="transmembrane region" description="Helical" evidence="1">
    <location>
        <begin position="91"/>
        <end position="112"/>
    </location>
</feature>
<organism evidence="2 3">
    <name type="scientific">Velocimicrobium porci</name>
    <dbReference type="NCBI Taxonomy" id="2606634"/>
    <lineage>
        <taxon>Bacteria</taxon>
        <taxon>Bacillati</taxon>
        <taxon>Bacillota</taxon>
        <taxon>Clostridia</taxon>
        <taxon>Lachnospirales</taxon>
        <taxon>Lachnospiraceae</taxon>
        <taxon>Velocimicrobium</taxon>
    </lineage>
</organism>
<accession>A0A6L5Y1M3</accession>
<keyword evidence="3" id="KW-1185">Reference proteome</keyword>
<name>A0A6L5Y1M3_9FIRM</name>
<evidence type="ECO:0000313" key="3">
    <source>
        <dbReference type="Proteomes" id="UP000482209"/>
    </source>
</evidence>
<keyword evidence="1" id="KW-1133">Transmembrane helix</keyword>
<sequence length="198" mass="21063">MINYLWGAMILAGVVVGMATGRIGEVSTASINSSKEAVTLCITMLGVMSLWTGLMQVAKAAGIIEALTKGLEPVISFLFPTIPKKHKAREYIAANMIANILGLGWAATPMGLKAMEELKKLNNGSKIASTDMCTFLIINISSLQVVPVSVIAYRSQYGSVNPAKIVVPAIIATFISTIAGVTFAVIARKCAKDREEEE</sequence>
<dbReference type="RefSeq" id="WP_154520198.1">
    <property type="nucleotide sequence ID" value="NZ_VUMT01000030.1"/>
</dbReference>